<dbReference type="Proteomes" id="UP000198856">
    <property type="component" value="Unassembled WGS sequence"/>
</dbReference>
<name>A0A1G8WHP6_9EURY</name>
<dbReference type="InterPro" id="IPR055981">
    <property type="entry name" value="DUF7559"/>
</dbReference>
<dbReference type="EMBL" id="FNFC01000009">
    <property type="protein sequence ID" value="SDJ77848.1"/>
    <property type="molecule type" value="Genomic_DNA"/>
</dbReference>
<accession>A0A1G8WHP6</accession>
<gene>
    <name evidence="1" type="ORF">SAMN05216226_10933</name>
</gene>
<evidence type="ECO:0008006" key="3">
    <source>
        <dbReference type="Google" id="ProtNLM"/>
    </source>
</evidence>
<evidence type="ECO:0000313" key="1">
    <source>
        <dbReference type="EMBL" id="SDJ77848.1"/>
    </source>
</evidence>
<keyword evidence="2" id="KW-1185">Reference proteome</keyword>
<protein>
    <recommendedName>
        <fullName evidence="3">Small CPxCG-related zinc finger protein</fullName>
    </recommendedName>
</protein>
<organism evidence="1 2">
    <name type="scientific">Halovenus aranensis</name>
    <dbReference type="NCBI Taxonomy" id="890420"/>
    <lineage>
        <taxon>Archaea</taxon>
        <taxon>Methanobacteriati</taxon>
        <taxon>Methanobacteriota</taxon>
        <taxon>Stenosarchaea group</taxon>
        <taxon>Halobacteria</taxon>
        <taxon>Halobacteriales</taxon>
        <taxon>Haloarculaceae</taxon>
        <taxon>Halovenus</taxon>
    </lineage>
</organism>
<reference evidence="1 2" key="1">
    <citation type="submission" date="2016-10" db="EMBL/GenBank/DDBJ databases">
        <authorList>
            <person name="de Groot N.N."/>
        </authorList>
    </citation>
    <scope>NUCLEOTIDE SEQUENCE [LARGE SCALE GENOMIC DNA]</scope>
    <source>
        <strain evidence="1 2">IBRC-M10015</strain>
    </source>
</reference>
<evidence type="ECO:0000313" key="2">
    <source>
        <dbReference type="Proteomes" id="UP000198856"/>
    </source>
</evidence>
<dbReference type="RefSeq" id="WP_176765290.1">
    <property type="nucleotide sequence ID" value="NZ_FNFC01000009.1"/>
</dbReference>
<dbReference type="OrthoDB" id="189643at2157"/>
<proteinExistence type="predicted"/>
<sequence length="52" mass="5901">MPATLEVVCTADDCELDMFELHYTYDMPEEVGVTDFQCPYCNGTECLSEVEL</sequence>
<dbReference type="AlphaFoldDB" id="A0A1G8WHP6"/>
<dbReference type="Pfam" id="PF24440">
    <property type="entry name" value="DUF7559"/>
    <property type="match status" value="1"/>
</dbReference>
<dbReference type="STRING" id="890420.SAMN05216226_10933"/>